<dbReference type="InterPro" id="IPR001173">
    <property type="entry name" value="Glyco_trans_2-like"/>
</dbReference>
<protein>
    <submittedName>
        <fullName evidence="2">Glycosyl transferase family 2</fullName>
    </submittedName>
</protein>
<sequence>MVSISLCMIVKNEEDVIGRCLESVKGLVDEINIVDTGSTDRTKQIVAQFTDRIFDFEWIHHFAAARNYSFQQATMDYILWLDADDVFLEEDQEKFKALKSSLSPTIDAVSMNYNLSFDSEGNVDALIRRNRLVKKEKSFQWIGAVHEYLEVGGELIESDIAVSHLPLTHDHSRNITIYKTLVESGEILSPRDTFYFANELLDHSQFEEAIYYYELFLTSKLGWVEDNIRACFKLADCYSNLNDPENNFSAILRSFEYDVPRPEACCRLGYHFMEQYKNYEAIFWYEQALIIKQNPNAPFQNKSFSTWLPHLQLCVLFDRLQQYELANAHNELAGSFIPNDAKVLHNKKYFEQTLKSNQTDSQ</sequence>
<dbReference type="PANTHER" id="PTHR43630">
    <property type="entry name" value="POLY-BETA-1,6-N-ACETYL-D-GLUCOSAMINE SYNTHASE"/>
    <property type="match status" value="1"/>
</dbReference>
<dbReference type="CDD" id="cd02511">
    <property type="entry name" value="Beta4Glucosyltransferase"/>
    <property type="match status" value="1"/>
</dbReference>
<name>A0A1H9JT72_9BACI</name>
<evidence type="ECO:0000313" key="2">
    <source>
        <dbReference type="EMBL" id="SEQ90008.1"/>
    </source>
</evidence>
<comment type="caution">
    <text evidence="2">The sequence shown here is derived from an EMBL/GenBank/DDBJ whole genome shotgun (WGS) entry which is preliminary data.</text>
</comment>
<dbReference type="EMBL" id="FOEL01000008">
    <property type="protein sequence ID" value="SEQ90008.1"/>
    <property type="molecule type" value="Genomic_DNA"/>
</dbReference>
<dbReference type="Gene3D" id="1.25.40.10">
    <property type="entry name" value="Tetratricopeptide repeat domain"/>
    <property type="match status" value="1"/>
</dbReference>
<dbReference type="PANTHER" id="PTHR43630:SF2">
    <property type="entry name" value="GLYCOSYLTRANSFERASE"/>
    <property type="match status" value="1"/>
</dbReference>
<organism evidence="2 3">
    <name type="scientific">Lysinibacillus fusiformis</name>
    <dbReference type="NCBI Taxonomy" id="28031"/>
    <lineage>
        <taxon>Bacteria</taxon>
        <taxon>Bacillati</taxon>
        <taxon>Bacillota</taxon>
        <taxon>Bacilli</taxon>
        <taxon>Bacillales</taxon>
        <taxon>Bacillaceae</taxon>
        <taxon>Lysinibacillus</taxon>
    </lineage>
</organism>
<dbReference type="InterPro" id="IPR029044">
    <property type="entry name" value="Nucleotide-diphossugar_trans"/>
</dbReference>
<dbReference type="Pfam" id="PF00535">
    <property type="entry name" value="Glycos_transf_2"/>
    <property type="match status" value="1"/>
</dbReference>
<dbReference type="InterPro" id="IPR011990">
    <property type="entry name" value="TPR-like_helical_dom_sf"/>
</dbReference>
<dbReference type="SUPFAM" id="SSF81901">
    <property type="entry name" value="HCP-like"/>
    <property type="match status" value="1"/>
</dbReference>
<gene>
    <name evidence="2" type="ORF">SAMN02787113_02629</name>
</gene>
<evidence type="ECO:0000313" key="3">
    <source>
        <dbReference type="Proteomes" id="UP000199410"/>
    </source>
</evidence>
<dbReference type="AlphaFoldDB" id="A0A1H9JT72"/>
<evidence type="ECO:0000259" key="1">
    <source>
        <dbReference type="Pfam" id="PF00535"/>
    </source>
</evidence>
<keyword evidence="2" id="KW-0808">Transferase</keyword>
<feature type="domain" description="Glycosyltransferase 2-like" evidence="1">
    <location>
        <begin position="5"/>
        <end position="95"/>
    </location>
</feature>
<accession>A0A1H9JT72</accession>
<reference evidence="2 3" key="1">
    <citation type="submission" date="2016-10" db="EMBL/GenBank/DDBJ databases">
        <authorList>
            <person name="Varghese N."/>
            <person name="Submissions S."/>
        </authorList>
    </citation>
    <scope>NUCLEOTIDE SEQUENCE [LARGE SCALE GENOMIC DNA]</scope>
    <source>
        <strain evidence="2 3">TC-13</strain>
    </source>
</reference>
<proteinExistence type="predicted"/>
<dbReference type="Proteomes" id="UP000199410">
    <property type="component" value="Unassembled WGS sequence"/>
</dbReference>
<dbReference type="Gene3D" id="3.90.550.10">
    <property type="entry name" value="Spore Coat Polysaccharide Biosynthesis Protein SpsA, Chain A"/>
    <property type="match status" value="1"/>
</dbReference>
<dbReference type="RefSeq" id="WP_043989571.1">
    <property type="nucleotide sequence ID" value="NZ_BJOM01000006.1"/>
</dbReference>
<dbReference type="SUPFAM" id="SSF53448">
    <property type="entry name" value="Nucleotide-diphospho-sugar transferases"/>
    <property type="match status" value="1"/>
</dbReference>
<dbReference type="GO" id="GO:0016740">
    <property type="term" value="F:transferase activity"/>
    <property type="evidence" value="ECO:0007669"/>
    <property type="project" value="UniProtKB-KW"/>
</dbReference>